<evidence type="ECO:0000256" key="3">
    <source>
        <dbReference type="ARBA" id="ARBA00022837"/>
    </source>
</evidence>
<evidence type="ECO:0000256" key="2">
    <source>
        <dbReference type="ARBA" id="ARBA00022490"/>
    </source>
</evidence>
<dbReference type="InterPro" id="IPR039865">
    <property type="entry name" value="PPP2R3C"/>
</dbReference>
<dbReference type="GO" id="GO:0005737">
    <property type="term" value="C:cytoplasm"/>
    <property type="evidence" value="ECO:0007669"/>
    <property type="project" value="UniProtKB-SubCell"/>
</dbReference>
<dbReference type="PROSITE" id="PS00018">
    <property type="entry name" value="EF_HAND_1"/>
    <property type="match status" value="1"/>
</dbReference>
<dbReference type="CDD" id="cd21505">
    <property type="entry name" value="PPP2R3C"/>
    <property type="match status" value="1"/>
</dbReference>
<dbReference type="EMBL" id="JALJOR010000011">
    <property type="protein sequence ID" value="KAK9808769.1"/>
    <property type="molecule type" value="Genomic_DNA"/>
</dbReference>
<evidence type="ECO:0000313" key="6">
    <source>
        <dbReference type="Proteomes" id="UP001489004"/>
    </source>
</evidence>
<gene>
    <name evidence="5" type="ORF">WJX72_003243</name>
</gene>
<keyword evidence="2" id="KW-0963">Cytoplasm</keyword>
<dbReference type="SUPFAM" id="SSF47473">
    <property type="entry name" value="EF-hand"/>
    <property type="match status" value="2"/>
</dbReference>
<proteinExistence type="predicted"/>
<dbReference type="GO" id="GO:0000226">
    <property type="term" value="P:microtubule cytoskeleton organization"/>
    <property type="evidence" value="ECO:0007669"/>
    <property type="project" value="TreeGrafter"/>
</dbReference>
<dbReference type="Gene3D" id="1.10.238.10">
    <property type="entry name" value="EF-hand"/>
    <property type="match status" value="1"/>
</dbReference>
<protein>
    <recommendedName>
        <fullName evidence="4">EF-hand domain-containing protein</fullName>
    </recommendedName>
</protein>
<evidence type="ECO:0000259" key="4">
    <source>
        <dbReference type="PROSITE" id="PS50222"/>
    </source>
</evidence>
<dbReference type="GO" id="GO:0030865">
    <property type="term" value="P:cortical cytoskeleton organization"/>
    <property type="evidence" value="ECO:0007669"/>
    <property type="project" value="TreeGrafter"/>
</dbReference>
<comment type="caution">
    <text evidence="5">The sequence shown here is derived from an EMBL/GenBank/DDBJ whole genome shotgun (WGS) entry which is preliminary data.</text>
</comment>
<dbReference type="PANTHER" id="PTHR12085:SF3">
    <property type="entry name" value="SERINE_THREONINE-PROTEIN PHOSPHATASE 2A REGULATORY SUBUNIT B'' SUBUNIT GAMMA"/>
    <property type="match status" value="1"/>
</dbReference>
<dbReference type="GO" id="GO:0035303">
    <property type="term" value="P:regulation of dephosphorylation"/>
    <property type="evidence" value="ECO:0007669"/>
    <property type="project" value="InterPro"/>
</dbReference>
<name>A0AAW1PLF0_9CHLO</name>
<feature type="domain" description="EF-hand" evidence="4">
    <location>
        <begin position="293"/>
        <end position="328"/>
    </location>
</feature>
<dbReference type="AlphaFoldDB" id="A0AAW1PLF0"/>
<comment type="subcellular location">
    <subcellularLocation>
        <location evidence="1">Cytoplasm</location>
    </subcellularLocation>
</comment>
<dbReference type="PANTHER" id="PTHR12085">
    <property type="entry name" value="SERINE/THREONINE-PROTEIN PHOSPHATASE 2A REGULATORY SUBUNIT B'' SUBUNIT GAMMA"/>
    <property type="match status" value="1"/>
</dbReference>
<evidence type="ECO:0000313" key="5">
    <source>
        <dbReference type="EMBL" id="KAK9808769.1"/>
    </source>
</evidence>
<organism evidence="5 6">
    <name type="scientific">[Myrmecia] bisecta</name>
    <dbReference type="NCBI Taxonomy" id="41462"/>
    <lineage>
        <taxon>Eukaryota</taxon>
        <taxon>Viridiplantae</taxon>
        <taxon>Chlorophyta</taxon>
        <taxon>core chlorophytes</taxon>
        <taxon>Trebouxiophyceae</taxon>
        <taxon>Trebouxiales</taxon>
        <taxon>Trebouxiaceae</taxon>
        <taxon>Myrmecia</taxon>
    </lineage>
</organism>
<dbReference type="PROSITE" id="PS50222">
    <property type="entry name" value="EF_HAND_2"/>
    <property type="match status" value="1"/>
</dbReference>
<dbReference type="InterPro" id="IPR002048">
    <property type="entry name" value="EF_hand_dom"/>
</dbReference>
<dbReference type="Proteomes" id="UP001489004">
    <property type="component" value="Unassembled WGS sequence"/>
</dbReference>
<dbReference type="GO" id="GO:0005819">
    <property type="term" value="C:spindle"/>
    <property type="evidence" value="ECO:0007669"/>
    <property type="project" value="TreeGrafter"/>
</dbReference>
<accession>A0AAW1PLF0</accession>
<reference evidence="5 6" key="1">
    <citation type="journal article" date="2024" name="Nat. Commun.">
        <title>Phylogenomics reveals the evolutionary origins of lichenization in chlorophyte algae.</title>
        <authorList>
            <person name="Puginier C."/>
            <person name="Libourel C."/>
            <person name="Otte J."/>
            <person name="Skaloud P."/>
            <person name="Haon M."/>
            <person name="Grisel S."/>
            <person name="Petersen M."/>
            <person name="Berrin J.G."/>
            <person name="Delaux P.M."/>
            <person name="Dal Grande F."/>
            <person name="Keller J."/>
        </authorList>
    </citation>
    <scope>NUCLEOTIDE SEQUENCE [LARGE SCALE GENOMIC DNA]</scope>
    <source>
        <strain evidence="5 6">SAG 2043</strain>
    </source>
</reference>
<dbReference type="GO" id="GO:0005509">
    <property type="term" value="F:calcium ion binding"/>
    <property type="evidence" value="ECO:0007669"/>
    <property type="project" value="InterPro"/>
</dbReference>
<keyword evidence="6" id="KW-1185">Reference proteome</keyword>
<evidence type="ECO:0000256" key="1">
    <source>
        <dbReference type="ARBA" id="ARBA00004496"/>
    </source>
</evidence>
<dbReference type="InterPro" id="IPR011992">
    <property type="entry name" value="EF-hand-dom_pair"/>
</dbReference>
<keyword evidence="3" id="KW-0106">Calcium</keyword>
<sequence length="477" mass="54054">MGADSAATEPSWLISLRSFRADSSPTPLVPEHAEEEVLLRLSNMLLDAAQPSSELMPCLGSEPGTATLEAIPTFFRGREDPDAISSKVYREARLRALGMRSQQLLDNSQLEQIWYLLQRHISTQKDAAGEDRINYDEFCQAATACRETFGACVDQYFKASTFLRFERDSSGAISILAFFNYMMRRNAMLQTRVHLSWFDEGGEGALSEAQLANYIAQLIPELPGLDGLDLNMTPRQYCTIATRKFMFFHGRRGRVRIRDLLTSAVLAELLELRLAPSPEALPGGPTTNWFSLLSVERVRNLFVDLDQDMNGYLTSREFFGFSMGTMSPLFIERLFEEHVASSKARRAGGPKGQMDFLAFLDFLLAWENRNMPSAVTYFFSVFDMRSQGYLTQVEIYTFFKAIYNMWVACGQYPELSVEDVKDEIFDIVKPQDPLRITPMDLQACGMAGTAIMMLADVNLFWEYDNRESLMQSSDEAH</sequence>
<dbReference type="InterPro" id="IPR018247">
    <property type="entry name" value="EF_Hand_1_Ca_BS"/>
</dbReference>